<keyword evidence="2" id="KW-0813">Transport</keyword>
<keyword evidence="6" id="KW-0249">Electron transport</keyword>
<feature type="chain" id="PRO_5045484606" evidence="10">
    <location>
        <begin position="26"/>
        <end position="562"/>
    </location>
</feature>
<evidence type="ECO:0000256" key="10">
    <source>
        <dbReference type="SAM" id="SignalP"/>
    </source>
</evidence>
<keyword evidence="4" id="KW-0679">Respiratory chain</keyword>
<keyword evidence="3 8" id="KW-0349">Heme</keyword>
<comment type="cofactor">
    <cofactor evidence="1">
        <name>heme c</name>
        <dbReference type="ChEBI" id="CHEBI:61717"/>
    </cofactor>
</comment>
<feature type="domain" description="Cytochrome c" evidence="11">
    <location>
        <begin position="343"/>
        <end position="428"/>
    </location>
</feature>
<evidence type="ECO:0000256" key="9">
    <source>
        <dbReference type="SAM" id="MobiDB-lite"/>
    </source>
</evidence>
<evidence type="ECO:0000256" key="2">
    <source>
        <dbReference type="ARBA" id="ARBA00022448"/>
    </source>
</evidence>
<keyword evidence="13" id="KW-1185">Reference proteome</keyword>
<evidence type="ECO:0000313" key="13">
    <source>
        <dbReference type="Proteomes" id="UP001524587"/>
    </source>
</evidence>
<evidence type="ECO:0000256" key="3">
    <source>
        <dbReference type="ARBA" id="ARBA00022617"/>
    </source>
</evidence>
<dbReference type="Pfam" id="PF00034">
    <property type="entry name" value="Cytochrom_C"/>
    <property type="match status" value="3"/>
</dbReference>
<dbReference type="InterPro" id="IPR008168">
    <property type="entry name" value="Cyt_C_IC"/>
</dbReference>
<dbReference type="PROSITE" id="PS51007">
    <property type="entry name" value="CYTC"/>
    <property type="match status" value="3"/>
</dbReference>
<evidence type="ECO:0000256" key="4">
    <source>
        <dbReference type="ARBA" id="ARBA00022660"/>
    </source>
</evidence>
<dbReference type="InterPro" id="IPR009056">
    <property type="entry name" value="Cyt_c-like_dom"/>
</dbReference>
<dbReference type="InterPro" id="IPR036909">
    <property type="entry name" value="Cyt_c-like_dom_sf"/>
</dbReference>
<feature type="signal peptide" evidence="10">
    <location>
        <begin position="1"/>
        <end position="25"/>
    </location>
</feature>
<keyword evidence="7 8" id="KW-0408">Iron</keyword>
<sequence length="562" mass="60339">MSKISIFLGATALFGLSLAASSVSAQERAWNGTETYNEAVPADQPPTFPQGKPTTAQLDPASAAKGGGDPTATDILARGKYLTDMADCASCHTHDGGPEFAGGRPMGMPFGTLYTPNITPDRETGIGGWTFEDFVTLFRKGRNKHGQYVYPGMPYPWYASMRDEDIKAIYAYIMSQAPVRYKIPENQILFPFNFRPAIALYNLAFVPSGIFKDDPKQSALVNRGDYIVNSFAHCTECHNGRTLLGKRDIALPFAGGVITHWATPNITNNKASGLGRYTDAQLFNYLKTGADDVMGTAVGPMRETVDVSLSKFRDEDIRAIIAYLRTQDRPSTYSPYKRDAYKGPNPPGAQVYNSFCSACHGADGKGEKGVIPALDGNGMILAAGPHNVINVIIGGVEAKGSFGVMPALGNSMTDKQIADVTNYVRQAWSNNAPPNADAFLVSVNRVDADGAAQSMLNGKHAGGCPALDESELQKVLADDGNGIETALTSMTLPTMLPTVDAVVEKVKQAAPDLKPEQIVNGLTVAYCPILYRDTTVAPTQKSAQLANFSARVYTQLRTNGAY</sequence>
<feature type="domain" description="Cytochrome c" evidence="11">
    <location>
        <begin position="219"/>
        <end position="328"/>
    </location>
</feature>
<evidence type="ECO:0000313" key="12">
    <source>
        <dbReference type="EMBL" id="MCQ8277513.1"/>
    </source>
</evidence>
<dbReference type="PRINTS" id="PR00605">
    <property type="entry name" value="CYTCHROMECIC"/>
</dbReference>
<evidence type="ECO:0000256" key="1">
    <source>
        <dbReference type="ARBA" id="ARBA00001926"/>
    </source>
</evidence>
<feature type="domain" description="Cytochrome c" evidence="11">
    <location>
        <begin position="74"/>
        <end position="177"/>
    </location>
</feature>
<evidence type="ECO:0000256" key="8">
    <source>
        <dbReference type="PROSITE-ProRule" id="PRU00433"/>
    </source>
</evidence>
<dbReference type="EMBL" id="JAMSKV010000002">
    <property type="protein sequence ID" value="MCQ8277513.1"/>
    <property type="molecule type" value="Genomic_DNA"/>
</dbReference>
<evidence type="ECO:0000256" key="5">
    <source>
        <dbReference type="ARBA" id="ARBA00022723"/>
    </source>
</evidence>
<dbReference type="SUPFAM" id="SSF46626">
    <property type="entry name" value="Cytochrome c"/>
    <property type="match status" value="3"/>
</dbReference>
<dbReference type="Gene3D" id="1.10.760.10">
    <property type="entry name" value="Cytochrome c-like domain"/>
    <property type="match status" value="3"/>
</dbReference>
<keyword evidence="10" id="KW-0732">Signal</keyword>
<dbReference type="PANTHER" id="PTHR35008:SF8">
    <property type="entry name" value="ALCOHOL DEHYDROGENASE CYTOCHROME C SUBUNIT"/>
    <property type="match status" value="1"/>
</dbReference>
<dbReference type="PANTHER" id="PTHR35008">
    <property type="entry name" value="BLL4482 PROTEIN-RELATED"/>
    <property type="match status" value="1"/>
</dbReference>
<protein>
    <submittedName>
        <fullName evidence="12">C-type cytochrome</fullName>
    </submittedName>
</protein>
<organism evidence="12 13">
    <name type="scientific">Endosaccharibacter trunci</name>
    <dbReference type="NCBI Taxonomy" id="2812733"/>
    <lineage>
        <taxon>Bacteria</taxon>
        <taxon>Pseudomonadati</taxon>
        <taxon>Pseudomonadota</taxon>
        <taxon>Alphaproteobacteria</taxon>
        <taxon>Acetobacterales</taxon>
        <taxon>Acetobacteraceae</taxon>
        <taxon>Endosaccharibacter</taxon>
    </lineage>
</organism>
<evidence type="ECO:0000256" key="7">
    <source>
        <dbReference type="ARBA" id="ARBA00023004"/>
    </source>
</evidence>
<dbReference type="RefSeq" id="WP_422862957.1">
    <property type="nucleotide sequence ID" value="NZ_JAMSKV010000002.1"/>
</dbReference>
<gene>
    <name evidence="12" type="ORF">NFI95_03490</name>
</gene>
<keyword evidence="5 8" id="KW-0479">Metal-binding</keyword>
<feature type="region of interest" description="Disordered" evidence="9">
    <location>
        <begin position="37"/>
        <end position="70"/>
    </location>
</feature>
<dbReference type="InterPro" id="IPR051459">
    <property type="entry name" value="Cytochrome_c-type_DH"/>
</dbReference>
<dbReference type="Proteomes" id="UP001524587">
    <property type="component" value="Unassembled WGS sequence"/>
</dbReference>
<comment type="caution">
    <text evidence="12">The sequence shown here is derived from an EMBL/GenBank/DDBJ whole genome shotgun (WGS) entry which is preliminary data.</text>
</comment>
<evidence type="ECO:0000256" key="6">
    <source>
        <dbReference type="ARBA" id="ARBA00022982"/>
    </source>
</evidence>
<reference evidence="12 13" key="1">
    <citation type="submission" date="2022-06" db="EMBL/GenBank/DDBJ databases">
        <title>Endosaccharibacter gen. nov., sp. nov., endophytic bacteria isolated from sugarcane.</title>
        <authorList>
            <person name="Pitiwittayakul N."/>
            <person name="Yukphan P."/>
            <person name="Charoenyingcharoen P."/>
            <person name="Tanasupawat S."/>
        </authorList>
    </citation>
    <scope>NUCLEOTIDE SEQUENCE [LARGE SCALE GENOMIC DNA]</scope>
    <source>
        <strain evidence="12 13">KSS8</strain>
    </source>
</reference>
<name>A0ABT1W3R5_9PROT</name>
<accession>A0ABT1W3R5</accession>
<evidence type="ECO:0000259" key="11">
    <source>
        <dbReference type="PROSITE" id="PS51007"/>
    </source>
</evidence>
<proteinExistence type="predicted"/>